<dbReference type="PANTHER" id="PTHR46641:SF2">
    <property type="entry name" value="FMRFAMIDE RECEPTOR"/>
    <property type="match status" value="1"/>
</dbReference>
<gene>
    <name evidence="7" type="ORF">GSLYS_00009145001</name>
</gene>
<protein>
    <recommendedName>
        <fullName evidence="6">G-protein coupled receptors family 1 profile domain-containing protein</fullName>
    </recommendedName>
</protein>
<keyword evidence="2 5" id="KW-0812">Transmembrane</keyword>
<keyword evidence="3 5" id="KW-1133">Transmembrane helix</keyword>
<feature type="transmembrane region" description="Helical" evidence="5">
    <location>
        <begin position="322"/>
        <end position="346"/>
    </location>
</feature>
<dbReference type="Proteomes" id="UP001497497">
    <property type="component" value="Unassembled WGS sequence"/>
</dbReference>
<feature type="transmembrane region" description="Helical" evidence="5">
    <location>
        <begin position="116"/>
        <end position="137"/>
    </location>
</feature>
<proteinExistence type="predicted"/>
<dbReference type="PROSITE" id="PS00237">
    <property type="entry name" value="G_PROTEIN_RECEP_F1_1"/>
    <property type="match status" value="1"/>
</dbReference>
<dbReference type="InterPro" id="IPR017452">
    <property type="entry name" value="GPCR_Rhodpsn_7TM"/>
</dbReference>
<reference evidence="7 8" key="1">
    <citation type="submission" date="2024-04" db="EMBL/GenBank/DDBJ databases">
        <authorList>
            <consortium name="Genoscope - CEA"/>
            <person name="William W."/>
        </authorList>
    </citation>
    <scope>NUCLEOTIDE SEQUENCE [LARGE SCALE GENOMIC DNA]</scope>
</reference>
<evidence type="ECO:0000256" key="1">
    <source>
        <dbReference type="ARBA" id="ARBA00004370"/>
    </source>
</evidence>
<dbReference type="InterPro" id="IPR052954">
    <property type="entry name" value="GPCR-Ligand_Int"/>
</dbReference>
<comment type="subcellular location">
    <subcellularLocation>
        <location evidence="1">Membrane</location>
    </subcellularLocation>
</comment>
<dbReference type="EMBL" id="CAXITT010000194">
    <property type="protein sequence ID" value="CAL1535185.1"/>
    <property type="molecule type" value="Genomic_DNA"/>
</dbReference>
<dbReference type="Gene3D" id="1.20.1070.10">
    <property type="entry name" value="Rhodopsin 7-helix transmembrane proteins"/>
    <property type="match status" value="1"/>
</dbReference>
<evidence type="ECO:0000259" key="6">
    <source>
        <dbReference type="PROSITE" id="PS50262"/>
    </source>
</evidence>
<dbReference type="GO" id="GO:0004930">
    <property type="term" value="F:G protein-coupled receptor activity"/>
    <property type="evidence" value="ECO:0007669"/>
    <property type="project" value="InterPro"/>
</dbReference>
<feature type="domain" description="G-protein coupled receptors family 1 profile" evidence="6">
    <location>
        <begin position="54"/>
        <end position="345"/>
    </location>
</feature>
<comment type="caution">
    <text evidence="7">The sequence shown here is derived from an EMBL/GenBank/DDBJ whole genome shotgun (WGS) entry which is preliminary data.</text>
</comment>
<feature type="transmembrane region" description="Helical" evidence="5">
    <location>
        <begin position="157"/>
        <end position="180"/>
    </location>
</feature>
<feature type="transmembrane region" description="Helical" evidence="5">
    <location>
        <begin position="282"/>
        <end position="302"/>
    </location>
</feature>
<organism evidence="7 8">
    <name type="scientific">Lymnaea stagnalis</name>
    <name type="common">Great pond snail</name>
    <name type="synonym">Helix stagnalis</name>
    <dbReference type="NCBI Taxonomy" id="6523"/>
    <lineage>
        <taxon>Eukaryota</taxon>
        <taxon>Metazoa</taxon>
        <taxon>Spiralia</taxon>
        <taxon>Lophotrochozoa</taxon>
        <taxon>Mollusca</taxon>
        <taxon>Gastropoda</taxon>
        <taxon>Heterobranchia</taxon>
        <taxon>Euthyneura</taxon>
        <taxon>Panpulmonata</taxon>
        <taxon>Hygrophila</taxon>
        <taxon>Lymnaeoidea</taxon>
        <taxon>Lymnaeidae</taxon>
        <taxon>Lymnaea</taxon>
    </lineage>
</organism>
<dbReference type="Pfam" id="PF00001">
    <property type="entry name" value="7tm_1"/>
    <property type="match status" value="1"/>
</dbReference>
<feature type="transmembrane region" description="Helical" evidence="5">
    <location>
        <begin position="41"/>
        <end position="62"/>
    </location>
</feature>
<evidence type="ECO:0000256" key="2">
    <source>
        <dbReference type="ARBA" id="ARBA00022692"/>
    </source>
</evidence>
<evidence type="ECO:0000313" key="7">
    <source>
        <dbReference type="EMBL" id="CAL1535185.1"/>
    </source>
</evidence>
<feature type="transmembrane region" description="Helical" evidence="5">
    <location>
        <begin position="219"/>
        <end position="240"/>
    </location>
</feature>
<dbReference type="AlphaFoldDB" id="A0AAV2HMA1"/>
<evidence type="ECO:0000256" key="3">
    <source>
        <dbReference type="ARBA" id="ARBA00022989"/>
    </source>
</evidence>
<dbReference type="InterPro" id="IPR000276">
    <property type="entry name" value="GPCR_Rhodpsn"/>
</dbReference>
<evidence type="ECO:0000256" key="4">
    <source>
        <dbReference type="ARBA" id="ARBA00023136"/>
    </source>
</evidence>
<keyword evidence="4 5" id="KW-0472">Membrane</keyword>
<evidence type="ECO:0000256" key="5">
    <source>
        <dbReference type="SAM" id="Phobius"/>
    </source>
</evidence>
<keyword evidence="8" id="KW-1185">Reference proteome</keyword>
<dbReference type="PROSITE" id="PS50262">
    <property type="entry name" value="G_PROTEIN_RECEP_F1_2"/>
    <property type="match status" value="1"/>
</dbReference>
<sequence length="383" mass="42841">MNKSVQMSASSSKSSGVVEFVPLEIFVTNEQRRVAEIIVDFTFSFMVSYLGIVTNAIVIAVFTKQGFKDSVAVSMTVIAVWDFLKCIGGAAQRMSGPIGLTSLVAAKSWTNISATAFNYFISFSTYVSSVLAAYVAVERCLCVSMPFRVKDLITPRVALFFCLLISFIVFGCFMVMFFVYDIVWVYSDQYNATIAVYVNNNFFKSVSGPLFQYYNLAGIIWPTSSLGIIVGSTAIIAYHLRKSTKFRSSMTGALSGTGNMDACIEHGPKVKESKLSQRDRQVVKMLLVVIGVNVLTLTPRIIHYTVKYFVYEFYFLRLYHNLFICFTYFLAALDLTNAAVPLFIFYPMSTAFRVTFWGLFGCTAIKETRVSSASPDMKITKRL</sequence>
<name>A0AAV2HMA1_LYMST</name>
<accession>A0AAV2HMA1</accession>
<dbReference type="SUPFAM" id="SSF81321">
    <property type="entry name" value="Family A G protein-coupled receptor-like"/>
    <property type="match status" value="1"/>
</dbReference>
<dbReference type="PANTHER" id="PTHR46641">
    <property type="entry name" value="FMRFAMIDE RECEPTOR-RELATED"/>
    <property type="match status" value="1"/>
</dbReference>
<evidence type="ECO:0000313" key="8">
    <source>
        <dbReference type="Proteomes" id="UP001497497"/>
    </source>
</evidence>
<dbReference type="GO" id="GO:0016020">
    <property type="term" value="C:membrane"/>
    <property type="evidence" value="ECO:0007669"/>
    <property type="project" value="UniProtKB-SubCell"/>
</dbReference>